<gene>
    <name evidence="1" type="ORF">SAMN04488500_12738</name>
</gene>
<sequence length="104" mass="12033">MKQVEWKKVENCFSGTNVYEYRLPIKADEGFINHFCTIGSVKYFRNFPRPFFKADLADGITLKGVIADSVIKVSFPDQDPLGCKQKFEWLLEELIKQHETGGER</sequence>
<dbReference type="STRING" id="112901.SAMN04488500_12738"/>
<reference evidence="1 2" key="1">
    <citation type="submission" date="2017-04" db="EMBL/GenBank/DDBJ databases">
        <authorList>
            <person name="Afonso C.L."/>
            <person name="Miller P.J."/>
            <person name="Scott M.A."/>
            <person name="Spackman E."/>
            <person name="Goraichik I."/>
            <person name="Dimitrov K.M."/>
            <person name="Suarez D.L."/>
            <person name="Swayne D.E."/>
        </authorList>
    </citation>
    <scope>NUCLEOTIDE SEQUENCE [LARGE SCALE GENOMIC DNA]</scope>
    <source>
        <strain evidence="1 2">DSM 5090</strain>
    </source>
</reference>
<keyword evidence="2" id="KW-1185">Reference proteome</keyword>
<dbReference type="AlphaFoldDB" id="A0A1W2EQU5"/>
<organism evidence="1 2">
    <name type="scientific">Sporomusa malonica</name>
    <dbReference type="NCBI Taxonomy" id="112901"/>
    <lineage>
        <taxon>Bacteria</taxon>
        <taxon>Bacillati</taxon>
        <taxon>Bacillota</taxon>
        <taxon>Negativicutes</taxon>
        <taxon>Selenomonadales</taxon>
        <taxon>Sporomusaceae</taxon>
        <taxon>Sporomusa</taxon>
    </lineage>
</organism>
<name>A0A1W2EQU5_9FIRM</name>
<evidence type="ECO:0000313" key="2">
    <source>
        <dbReference type="Proteomes" id="UP000192738"/>
    </source>
</evidence>
<dbReference type="OrthoDB" id="1682252at2"/>
<dbReference type="Proteomes" id="UP000192738">
    <property type="component" value="Unassembled WGS sequence"/>
</dbReference>
<proteinExistence type="predicted"/>
<evidence type="ECO:0000313" key="1">
    <source>
        <dbReference type="EMBL" id="SMD11616.1"/>
    </source>
</evidence>
<protein>
    <submittedName>
        <fullName evidence="1">Uncharacterized protein</fullName>
    </submittedName>
</protein>
<dbReference type="RefSeq" id="WP_084578068.1">
    <property type="nucleotide sequence ID" value="NZ_CP155572.1"/>
</dbReference>
<accession>A0A1W2EQU5</accession>
<dbReference type="EMBL" id="FWXI01000027">
    <property type="protein sequence ID" value="SMD11616.1"/>
    <property type="molecule type" value="Genomic_DNA"/>
</dbReference>